<evidence type="ECO:0000313" key="2">
    <source>
        <dbReference type="Proteomes" id="UP000008144"/>
    </source>
</evidence>
<protein>
    <submittedName>
        <fullName evidence="1">Uncharacterized protein</fullName>
    </submittedName>
</protein>
<name>H2Y1F7_CIOIN</name>
<dbReference type="Ensembl" id="ENSCINT00000031913.1">
    <property type="protein sequence ID" value="ENSCINP00000035741.1"/>
    <property type="gene ID" value="ENSCING00000024301.1"/>
</dbReference>
<accession>H2Y1F7</accession>
<dbReference type="InParanoid" id="H2Y1F7"/>
<dbReference type="AlphaFoldDB" id="H2Y1F7"/>
<reference evidence="1" key="3">
    <citation type="submission" date="2025-09" db="UniProtKB">
        <authorList>
            <consortium name="Ensembl"/>
        </authorList>
    </citation>
    <scope>IDENTIFICATION</scope>
</reference>
<dbReference type="Proteomes" id="UP000008144">
    <property type="component" value="Unassembled WGS sequence"/>
</dbReference>
<keyword evidence="2" id="KW-1185">Reference proteome</keyword>
<sequence length="36" mass="4336">MFHLYKQFTFPLCSMAKALVSRFPQIGLTFKFFINY</sequence>
<dbReference type="HOGENOM" id="CLU_3359386_0_0_1"/>
<evidence type="ECO:0000313" key="1">
    <source>
        <dbReference type="Ensembl" id="ENSCINP00000035741.1"/>
    </source>
</evidence>
<reference evidence="2" key="1">
    <citation type="journal article" date="2002" name="Science">
        <title>The draft genome of Ciona intestinalis: insights into chordate and vertebrate origins.</title>
        <authorList>
            <person name="Dehal P."/>
            <person name="Satou Y."/>
            <person name="Campbell R.K."/>
            <person name="Chapman J."/>
            <person name="Degnan B."/>
            <person name="De Tomaso A."/>
            <person name="Davidson B."/>
            <person name="Di Gregorio A."/>
            <person name="Gelpke M."/>
            <person name="Goodstein D.M."/>
            <person name="Harafuji N."/>
            <person name="Hastings K.E."/>
            <person name="Ho I."/>
            <person name="Hotta K."/>
            <person name="Huang W."/>
            <person name="Kawashima T."/>
            <person name="Lemaire P."/>
            <person name="Martinez D."/>
            <person name="Meinertzhagen I.A."/>
            <person name="Necula S."/>
            <person name="Nonaka M."/>
            <person name="Putnam N."/>
            <person name="Rash S."/>
            <person name="Saiga H."/>
            <person name="Satake M."/>
            <person name="Terry A."/>
            <person name="Yamada L."/>
            <person name="Wang H.G."/>
            <person name="Awazu S."/>
            <person name="Azumi K."/>
            <person name="Boore J."/>
            <person name="Branno M."/>
            <person name="Chin-Bow S."/>
            <person name="DeSantis R."/>
            <person name="Doyle S."/>
            <person name="Francino P."/>
            <person name="Keys D.N."/>
            <person name="Haga S."/>
            <person name="Hayashi H."/>
            <person name="Hino K."/>
            <person name="Imai K.S."/>
            <person name="Inaba K."/>
            <person name="Kano S."/>
            <person name="Kobayashi K."/>
            <person name="Kobayashi M."/>
            <person name="Lee B.I."/>
            <person name="Makabe K.W."/>
            <person name="Manohar C."/>
            <person name="Matassi G."/>
            <person name="Medina M."/>
            <person name="Mochizuki Y."/>
            <person name="Mount S."/>
            <person name="Morishita T."/>
            <person name="Miura S."/>
            <person name="Nakayama A."/>
            <person name="Nishizaka S."/>
            <person name="Nomoto H."/>
            <person name="Ohta F."/>
            <person name="Oishi K."/>
            <person name="Rigoutsos I."/>
            <person name="Sano M."/>
            <person name="Sasaki A."/>
            <person name="Sasakura Y."/>
            <person name="Shoguchi E."/>
            <person name="Shin-i T."/>
            <person name="Spagnuolo A."/>
            <person name="Stainier D."/>
            <person name="Suzuki M.M."/>
            <person name="Tassy O."/>
            <person name="Takatori N."/>
            <person name="Tokuoka M."/>
            <person name="Yagi K."/>
            <person name="Yoshizaki F."/>
            <person name="Wada S."/>
            <person name="Zhang C."/>
            <person name="Hyatt P.D."/>
            <person name="Larimer F."/>
            <person name="Detter C."/>
            <person name="Doggett N."/>
            <person name="Glavina T."/>
            <person name="Hawkins T."/>
            <person name="Richardson P."/>
            <person name="Lucas S."/>
            <person name="Kohara Y."/>
            <person name="Levine M."/>
            <person name="Satoh N."/>
            <person name="Rokhsar D.S."/>
        </authorList>
    </citation>
    <scope>NUCLEOTIDE SEQUENCE [LARGE SCALE GENOMIC DNA]</scope>
</reference>
<organism evidence="1 2">
    <name type="scientific">Ciona intestinalis</name>
    <name type="common">Transparent sea squirt</name>
    <name type="synonym">Ascidia intestinalis</name>
    <dbReference type="NCBI Taxonomy" id="7719"/>
    <lineage>
        <taxon>Eukaryota</taxon>
        <taxon>Metazoa</taxon>
        <taxon>Chordata</taxon>
        <taxon>Tunicata</taxon>
        <taxon>Ascidiacea</taxon>
        <taxon>Phlebobranchia</taxon>
        <taxon>Cionidae</taxon>
        <taxon>Ciona</taxon>
    </lineage>
</organism>
<reference evidence="1" key="2">
    <citation type="submission" date="2025-08" db="UniProtKB">
        <authorList>
            <consortium name="Ensembl"/>
        </authorList>
    </citation>
    <scope>IDENTIFICATION</scope>
</reference>
<proteinExistence type="predicted"/>